<evidence type="ECO:0000313" key="7">
    <source>
        <dbReference type="Proteomes" id="UP000319897"/>
    </source>
</evidence>
<dbReference type="EMBL" id="VFSU01000030">
    <property type="protein sequence ID" value="TPE59463.1"/>
    <property type="molecule type" value="Genomic_DNA"/>
</dbReference>
<dbReference type="PROSITE" id="PS50297">
    <property type="entry name" value="ANK_REP_REGION"/>
    <property type="match status" value="2"/>
</dbReference>
<feature type="chain" id="PRO_5021449229" evidence="5">
    <location>
        <begin position="26"/>
        <end position="201"/>
    </location>
</feature>
<dbReference type="Gene3D" id="1.25.40.20">
    <property type="entry name" value="Ankyrin repeat-containing domain"/>
    <property type="match status" value="1"/>
</dbReference>
<dbReference type="PANTHER" id="PTHR24171">
    <property type="entry name" value="ANKYRIN REPEAT DOMAIN-CONTAINING PROTEIN 39-RELATED"/>
    <property type="match status" value="1"/>
</dbReference>
<organism evidence="6 7">
    <name type="scientific">Sandaracinobacter neustonicus</name>
    <dbReference type="NCBI Taxonomy" id="1715348"/>
    <lineage>
        <taxon>Bacteria</taxon>
        <taxon>Pseudomonadati</taxon>
        <taxon>Pseudomonadota</taxon>
        <taxon>Alphaproteobacteria</taxon>
        <taxon>Sphingomonadales</taxon>
        <taxon>Sphingosinicellaceae</taxon>
        <taxon>Sandaracinobacter</taxon>
    </lineage>
</organism>
<dbReference type="InterPro" id="IPR002110">
    <property type="entry name" value="Ankyrin_rpt"/>
</dbReference>
<dbReference type="InterPro" id="IPR036770">
    <property type="entry name" value="Ankyrin_rpt-contain_sf"/>
</dbReference>
<dbReference type="RefSeq" id="WP_140928909.1">
    <property type="nucleotide sequence ID" value="NZ_VFSU01000030.1"/>
</dbReference>
<dbReference type="Pfam" id="PF12796">
    <property type="entry name" value="Ank_2"/>
    <property type="match status" value="1"/>
</dbReference>
<feature type="compositionally biased region" description="Basic and acidic residues" evidence="4">
    <location>
        <begin position="188"/>
        <end position="201"/>
    </location>
</feature>
<evidence type="ECO:0000313" key="6">
    <source>
        <dbReference type="EMBL" id="TPE59463.1"/>
    </source>
</evidence>
<feature type="signal peptide" evidence="5">
    <location>
        <begin position="1"/>
        <end position="25"/>
    </location>
</feature>
<evidence type="ECO:0000256" key="5">
    <source>
        <dbReference type="SAM" id="SignalP"/>
    </source>
</evidence>
<name>A0A501XGN0_9SPHN</name>
<reference evidence="6 7" key="1">
    <citation type="submission" date="2019-06" db="EMBL/GenBank/DDBJ databases">
        <authorList>
            <person name="Lee I."/>
            <person name="Jang G.I."/>
            <person name="Hwang C.Y."/>
        </authorList>
    </citation>
    <scope>NUCLEOTIDE SEQUENCE [LARGE SCALE GENOMIC DNA]</scope>
    <source>
        <strain evidence="6 7">PAMC 28131</strain>
    </source>
</reference>
<sequence length="201" mass="21213">MNGIKGRSGLVMAAIALALAAPAAAQFSDGYNFLKAVRDKDVMKAKGFIDKPGSTIINARDGDSGETALMIAIKRRDTPWMGFLLQNGADPNLRDRDGNTPLGVAAMNAFPDGVRVMLASRAQVDGANNRGETPLIKAVHMRDATSVQYLLNAGADPDRTDNLAGMSARDYAARDIRSGPIGKALSEAPKKGEKKSMGPSL</sequence>
<accession>A0A501XGN0</accession>
<dbReference type="PANTHER" id="PTHR24171:SF8">
    <property type="entry name" value="BRCA1-ASSOCIATED RING DOMAIN PROTEIN 1"/>
    <property type="match status" value="1"/>
</dbReference>
<keyword evidence="2 3" id="KW-0040">ANK repeat</keyword>
<keyword evidence="1" id="KW-0677">Repeat</keyword>
<feature type="repeat" description="ANK" evidence="3">
    <location>
        <begin position="130"/>
        <end position="162"/>
    </location>
</feature>
<dbReference type="OrthoDB" id="7390289at2"/>
<feature type="repeat" description="ANK" evidence="3">
    <location>
        <begin position="97"/>
        <end position="129"/>
    </location>
</feature>
<evidence type="ECO:0000256" key="1">
    <source>
        <dbReference type="ARBA" id="ARBA00022737"/>
    </source>
</evidence>
<evidence type="ECO:0000256" key="4">
    <source>
        <dbReference type="SAM" id="MobiDB-lite"/>
    </source>
</evidence>
<comment type="caution">
    <text evidence="6">The sequence shown here is derived from an EMBL/GenBank/DDBJ whole genome shotgun (WGS) entry which is preliminary data.</text>
</comment>
<keyword evidence="7" id="KW-1185">Reference proteome</keyword>
<feature type="region of interest" description="Disordered" evidence="4">
    <location>
        <begin position="178"/>
        <end position="201"/>
    </location>
</feature>
<dbReference type="SUPFAM" id="SSF48403">
    <property type="entry name" value="Ankyrin repeat"/>
    <property type="match status" value="1"/>
</dbReference>
<evidence type="ECO:0000256" key="3">
    <source>
        <dbReference type="PROSITE-ProRule" id="PRU00023"/>
    </source>
</evidence>
<proteinExistence type="predicted"/>
<feature type="repeat" description="ANK" evidence="3">
    <location>
        <begin position="64"/>
        <end position="96"/>
    </location>
</feature>
<dbReference type="GO" id="GO:0085020">
    <property type="term" value="P:protein K6-linked ubiquitination"/>
    <property type="evidence" value="ECO:0007669"/>
    <property type="project" value="TreeGrafter"/>
</dbReference>
<dbReference type="GO" id="GO:0004842">
    <property type="term" value="F:ubiquitin-protein transferase activity"/>
    <property type="evidence" value="ECO:0007669"/>
    <property type="project" value="TreeGrafter"/>
</dbReference>
<gene>
    <name evidence="6" type="ORF">FJQ54_13325</name>
</gene>
<evidence type="ECO:0000256" key="2">
    <source>
        <dbReference type="ARBA" id="ARBA00023043"/>
    </source>
</evidence>
<protein>
    <submittedName>
        <fullName evidence="6">Ankyrin repeat domain-containing protein</fullName>
    </submittedName>
</protein>
<dbReference type="AlphaFoldDB" id="A0A501XGN0"/>
<dbReference type="Proteomes" id="UP000319897">
    <property type="component" value="Unassembled WGS sequence"/>
</dbReference>
<dbReference type="SMART" id="SM00248">
    <property type="entry name" value="ANK"/>
    <property type="match status" value="3"/>
</dbReference>
<dbReference type="PROSITE" id="PS50088">
    <property type="entry name" value="ANK_REPEAT"/>
    <property type="match status" value="3"/>
</dbReference>
<keyword evidence="5" id="KW-0732">Signal</keyword>